<sequence>MPILNLNLSAAVDDTLKQRIAQQLTMLTSRVLGKNSGLTVVRINDAKNQWFVGGERVSKSVVFHLEITITQNTNTFEQIDSWIYSAYAALKDILGAVDGAPNYIAVTCMDGQFWGFDGLTQYVRSGR</sequence>
<proteinExistence type="predicted"/>
<dbReference type="SUPFAM" id="SSF55331">
    <property type="entry name" value="Tautomerase/MIF"/>
    <property type="match status" value="1"/>
</dbReference>
<dbReference type="InterPro" id="IPR014347">
    <property type="entry name" value="Tautomerase/MIF_sf"/>
</dbReference>
<evidence type="ECO:0000313" key="1">
    <source>
        <dbReference type="EMBL" id="NER60507.1"/>
    </source>
</evidence>
<evidence type="ECO:0000313" key="2">
    <source>
        <dbReference type="Proteomes" id="UP000480410"/>
    </source>
</evidence>
<protein>
    <submittedName>
        <fullName evidence="1">Uncharacterized protein</fullName>
    </submittedName>
</protein>
<reference evidence="1 2" key="1">
    <citation type="submission" date="2020-02" db="EMBL/GenBank/DDBJ databases">
        <title>Broccoli isolated Pseudomonas sp.</title>
        <authorList>
            <person name="Fujikawa T."/>
            <person name="Sawada H."/>
        </authorList>
    </citation>
    <scope>NUCLEOTIDE SEQUENCE [LARGE SCALE GENOMIC DNA]</scope>
    <source>
        <strain evidence="1 2">MAFF212428</strain>
    </source>
</reference>
<dbReference type="EMBL" id="JAAHBV010000242">
    <property type="protein sequence ID" value="NER60507.1"/>
    <property type="molecule type" value="Genomic_DNA"/>
</dbReference>
<comment type="caution">
    <text evidence="1">The sequence shown here is derived from an EMBL/GenBank/DDBJ whole genome shotgun (WGS) entry which is preliminary data.</text>
</comment>
<gene>
    <name evidence="1" type="ORF">G3435_11920</name>
</gene>
<dbReference type="AlphaFoldDB" id="A0A6M0CZ63"/>
<name>A0A6M0CZ63_9PSED</name>
<accession>A0A6M0CZ63</accession>
<organism evidence="1 2">
    <name type="scientific">Pseudomonas brassicae</name>
    <dbReference type="NCBI Taxonomy" id="2708063"/>
    <lineage>
        <taxon>Bacteria</taxon>
        <taxon>Pseudomonadati</taxon>
        <taxon>Pseudomonadota</taxon>
        <taxon>Gammaproteobacteria</taxon>
        <taxon>Pseudomonadales</taxon>
        <taxon>Pseudomonadaceae</taxon>
        <taxon>Pseudomonas</taxon>
    </lineage>
</organism>
<dbReference type="Proteomes" id="UP000480410">
    <property type="component" value="Unassembled WGS sequence"/>
</dbReference>
<dbReference type="Gene3D" id="3.30.429.10">
    <property type="entry name" value="Macrophage Migration Inhibitory Factor"/>
    <property type="match status" value="1"/>
</dbReference>